<dbReference type="EMBL" id="CP089982">
    <property type="protein sequence ID" value="WXA92011.1"/>
    <property type="molecule type" value="Genomic_DNA"/>
</dbReference>
<dbReference type="PROSITE" id="PS51257">
    <property type="entry name" value="PROKAR_LIPOPROTEIN"/>
    <property type="match status" value="1"/>
</dbReference>
<evidence type="ECO:0000313" key="1">
    <source>
        <dbReference type="EMBL" id="WXA92011.1"/>
    </source>
</evidence>
<gene>
    <name evidence="1" type="ORF">LZC95_36865</name>
</gene>
<dbReference type="RefSeq" id="WP_394842630.1">
    <property type="nucleotide sequence ID" value="NZ_CP089982.1"/>
</dbReference>
<keyword evidence="2" id="KW-1185">Reference proteome</keyword>
<proteinExistence type="predicted"/>
<name>A0ABZ2JZU7_9BACT</name>
<sequence>MGKKTAFVSLLVPASGAAALGWLFACGPSRLPAPKYVGQDTSALMEVPYPPPPAHTERVPDSPAKGAVWLDGEWVWDGRRWSWRQGRWVMAPSDAKFSPWTAVRGHDGTLYFAPGVWKDARGKIIADPKPLLGARTGSSPIVGPEGEPFPTGATIVAIEDAGAQDGGKSGKP</sequence>
<reference evidence="1 2" key="1">
    <citation type="submission" date="2021-12" db="EMBL/GenBank/DDBJ databases">
        <title>Discovery of the Pendulisporaceae a myxobacterial family with distinct sporulation behavior and unique specialized metabolism.</title>
        <authorList>
            <person name="Garcia R."/>
            <person name="Popoff A."/>
            <person name="Bader C.D."/>
            <person name="Loehr J."/>
            <person name="Walesch S."/>
            <person name="Walt C."/>
            <person name="Boldt J."/>
            <person name="Bunk B."/>
            <person name="Haeckl F.J.F.P.J."/>
            <person name="Gunesch A.P."/>
            <person name="Birkelbach J."/>
            <person name="Nuebel U."/>
            <person name="Pietschmann T."/>
            <person name="Bach T."/>
            <person name="Mueller R."/>
        </authorList>
    </citation>
    <scope>NUCLEOTIDE SEQUENCE [LARGE SCALE GENOMIC DNA]</scope>
    <source>
        <strain evidence="1 2">MSr12523</strain>
    </source>
</reference>
<protein>
    <submittedName>
        <fullName evidence="1">YXWGXW repeat-containing protein</fullName>
    </submittedName>
</protein>
<accession>A0ABZ2JZU7</accession>
<organism evidence="1 2">
    <name type="scientific">Pendulispora brunnea</name>
    <dbReference type="NCBI Taxonomy" id="2905690"/>
    <lineage>
        <taxon>Bacteria</taxon>
        <taxon>Pseudomonadati</taxon>
        <taxon>Myxococcota</taxon>
        <taxon>Myxococcia</taxon>
        <taxon>Myxococcales</taxon>
        <taxon>Sorangiineae</taxon>
        <taxon>Pendulisporaceae</taxon>
        <taxon>Pendulispora</taxon>
    </lineage>
</organism>
<dbReference type="Proteomes" id="UP001379533">
    <property type="component" value="Chromosome"/>
</dbReference>
<evidence type="ECO:0000313" key="2">
    <source>
        <dbReference type="Proteomes" id="UP001379533"/>
    </source>
</evidence>